<protein>
    <submittedName>
        <fullName evidence="1">Uncharacterized protein</fullName>
    </submittedName>
</protein>
<evidence type="ECO:0000313" key="1">
    <source>
        <dbReference type="EMBL" id="MST72676.1"/>
    </source>
</evidence>
<comment type="caution">
    <text evidence="1">The sequence shown here is derived from an EMBL/GenBank/DDBJ whole genome shotgun (WGS) entry which is preliminary data.</text>
</comment>
<accession>A0A6N7XRN9</accession>
<dbReference type="AlphaFoldDB" id="A0A6N7XRN9"/>
<dbReference type="Proteomes" id="UP000469325">
    <property type="component" value="Unassembled WGS sequence"/>
</dbReference>
<reference evidence="1 2" key="1">
    <citation type="submission" date="2019-08" db="EMBL/GenBank/DDBJ databases">
        <title>In-depth cultivation of the pig gut microbiome towards novel bacterial diversity and tailored functional studies.</title>
        <authorList>
            <person name="Wylensek D."/>
            <person name="Hitch T.C.A."/>
            <person name="Clavel T."/>
        </authorList>
    </citation>
    <scope>NUCLEOTIDE SEQUENCE [LARGE SCALE GENOMIC DNA]</scope>
    <source>
        <strain evidence="1 2">CA-Schmier-601-WT-1</strain>
    </source>
</reference>
<gene>
    <name evidence="1" type="ORF">FYJ68_06105</name>
</gene>
<proteinExistence type="predicted"/>
<name>A0A6N7XRN9_9ACTN</name>
<keyword evidence="2" id="KW-1185">Reference proteome</keyword>
<organism evidence="1 2">
    <name type="scientific">Olsenella porci</name>
    <dbReference type="NCBI Taxonomy" id="2652279"/>
    <lineage>
        <taxon>Bacteria</taxon>
        <taxon>Bacillati</taxon>
        <taxon>Actinomycetota</taxon>
        <taxon>Coriobacteriia</taxon>
        <taxon>Coriobacteriales</taxon>
        <taxon>Atopobiaceae</taxon>
        <taxon>Olsenella</taxon>
    </lineage>
</organism>
<evidence type="ECO:0000313" key="2">
    <source>
        <dbReference type="Proteomes" id="UP000469325"/>
    </source>
</evidence>
<sequence length="81" mass="8968">MSIGDVVEMNKVLQGQGIPVYVHLHDTCGSQFFTFGPPKGSDIQEVSRQSLEAAREKVGEFLSFKGVRAEFSEDGKSFWTV</sequence>
<dbReference type="RefSeq" id="WP_154435056.1">
    <property type="nucleotide sequence ID" value="NZ_VUNC01000004.1"/>
</dbReference>
<dbReference type="EMBL" id="VUNC01000004">
    <property type="protein sequence ID" value="MST72676.1"/>
    <property type="molecule type" value="Genomic_DNA"/>
</dbReference>